<reference evidence="1 2" key="1">
    <citation type="submission" date="2022-12" db="EMBL/GenBank/DDBJ databases">
        <title>Chromosome-level genome assembly of true bugs.</title>
        <authorList>
            <person name="Ma L."/>
            <person name="Li H."/>
        </authorList>
    </citation>
    <scope>NUCLEOTIDE SEQUENCE [LARGE SCALE GENOMIC DNA]</scope>
    <source>
        <strain evidence="1">Lab_2022b</strain>
    </source>
</reference>
<evidence type="ECO:0000313" key="2">
    <source>
        <dbReference type="Proteomes" id="UP001461498"/>
    </source>
</evidence>
<protein>
    <submittedName>
        <fullName evidence="1">Uncharacterized protein</fullName>
    </submittedName>
</protein>
<accession>A0AAW1D374</accession>
<comment type="caution">
    <text evidence="1">The sequence shown here is derived from an EMBL/GenBank/DDBJ whole genome shotgun (WGS) entry which is preliminary data.</text>
</comment>
<gene>
    <name evidence="1" type="ORF">O3M35_009281</name>
</gene>
<keyword evidence="2" id="KW-1185">Reference proteome</keyword>
<dbReference type="AlphaFoldDB" id="A0AAW1D374"/>
<organism evidence="1 2">
    <name type="scientific">Rhynocoris fuscipes</name>
    <dbReference type="NCBI Taxonomy" id="488301"/>
    <lineage>
        <taxon>Eukaryota</taxon>
        <taxon>Metazoa</taxon>
        <taxon>Ecdysozoa</taxon>
        <taxon>Arthropoda</taxon>
        <taxon>Hexapoda</taxon>
        <taxon>Insecta</taxon>
        <taxon>Pterygota</taxon>
        <taxon>Neoptera</taxon>
        <taxon>Paraneoptera</taxon>
        <taxon>Hemiptera</taxon>
        <taxon>Heteroptera</taxon>
        <taxon>Panheteroptera</taxon>
        <taxon>Cimicomorpha</taxon>
        <taxon>Reduviidae</taxon>
        <taxon>Harpactorinae</taxon>
        <taxon>Harpactorini</taxon>
        <taxon>Rhynocoris</taxon>
    </lineage>
</organism>
<proteinExistence type="predicted"/>
<dbReference type="Proteomes" id="UP001461498">
    <property type="component" value="Unassembled WGS sequence"/>
</dbReference>
<evidence type="ECO:0000313" key="1">
    <source>
        <dbReference type="EMBL" id="KAK9505171.1"/>
    </source>
</evidence>
<dbReference type="EMBL" id="JAPXFL010000006">
    <property type="protein sequence ID" value="KAK9505171.1"/>
    <property type="molecule type" value="Genomic_DNA"/>
</dbReference>
<sequence length="410" mass="46670">MDLKVIVSILAALSINVIHCSKKRGALTDIRNNGMRNRLEYMNEGDHYSWVLVKYPADNYYYTGNRFHELPYRYPMRPNIPYRYPISPLPYTYTHVLSNIYKDDKDKLLQSHGNDQKHEHYMERFPTGLTYEVTEHINYGLEFTTKQPLLSKTTTQKSLGNPKKNAAPIVSSTTAQQINNNVYNKENQTIEKEKLLNNSRVTLEAGPDVMNEAIRNGHARKREIKSAVPVDILLDDSSINSSKTITNISQYLNKIFADLDQNSVNDLLSTLKNEYLISATPSETKLINETFKKLTASLSNNNNNNKNKRSQDIKITDNKSKAELLAKAAAALDLLAEEKLLETQHDDIDSIEDFLDDESYHDDDDDDTYSDISLAENNDEISEPSFLELISIASKHKAGKALKNDQNSDK</sequence>
<name>A0AAW1D374_9HEMI</name>